<dbReference type="Pfam" id="PF08398">
    <property type="entry name" value="Phospholip_A2_4"/>
    <property type="match status" value="1"/>
</dbReference>
<dbReference type="GO" id="GO:0006644">
    <property type="term" value="P:phospholipid metabolic process"/>
    <property type="evidence" value="ECO:0007669"/>
    <property type="project" value="InterPro"/>
</dbReference>
<feature type="domain" description="Phospholipase A2-like" evidence="1">
    <location>
        <begin position="21"/>
        <end position="80"/>
    </location>
</feature>
<dbReference type="GO" id="GO:0005198">
    <property type="term" value="F:structural molecule activity"/>
    <property type="evidence" value="ECO:0007669"/>
    <property type="project" value="InterPro"/>
</dbReference>
<proteinExistence type="predicted"/>
<protein>
    <recommendedName>
        <fullName evidence="1">Phospholipase A2-like domain-containing protein</fullName>
    </recommendedName>
</protein>
<dbReference type="Gene3D" id="1.20.90.10">
    <property type="entry name" value="Phospholipase A2 domain"/>
    <property type="match status" value="1"/>
</dbReference>
<dbReference type="AlphaFoldDB" id="B7S8P2"/>
<dbReference type="GO" id="GO:0050482">
    <property type="term" value="P:arachidonate secretion"/>
    <property type="evidence" value="ECO:0007669"/>
    <property type="project" value="InterPro"/>
</dbReference>
<dbReference type="InterPro" id="IPR036444">
    <property type="entry name" value="PLipase_A2_dom_sf"/>
</dbReference>
<gene>
    <name evidence="2" type="ORF">GFP_L5_0150</name>
</gene>
<evidence type="ECO:0000259" key="1">
    <source>
        <dbReference type="Pfam" id="PF08398"/>
    </source>
</evidence>
<dbReference type="InterPro" id="IPR013607">
    <property type="entry name" value="Phospholipase_A2-like"/>
</dbReference>
<reference evidence="2" key="1">
    <citation type="submission" date="2007-06" db="EMBL/GenBank/DDBJ databases">
        <title>Bracovirus Evolution: Comparative Genomics of Multiple Viral and Proviral Genomes.</title>
        <authorList>
            <person name="Desjardins C.A."/>
            <person name="Gundersen-Rindal D.E."/>
            <person name="Hostetler J.B."/>
            <person name="Tallon L.J."/>
            <person name="Utterback T.R."/>
            <person name="Fuester R.W."/>
            <person name="Schatz M.C."/>
            <person name="Pedroni M.J."/>
            <person name="Fadrosh D.W."/>
            <person name="Haas B.J."/>
            <person name="Toms B.S."/>
            <person name="Chen D."/>
            <person name="Nene V."/>
        </authorList>
    </citation>
    <scope>NUCLEOTIDE SEQUENCE</scope>
</reference>
<name>B7S8P2_9HYME</name>
<organism evidence="2">
    <name type="scientific">Glyptapanteles flavicoxis</name>
    <dbReference type="NCBI Taxonomy" id="463051"/>
    <lineage>
        <taxon>Eukaryota</taxon>
        <taxon>Metazoa</taxon>
        <taxon>Ecdysozoa</taxon>
        <taxon>Arthropoda</taxon>
        <taxon>Hexapoda</taxon>
        <taxon>Insecta</taxon>
        <taxon>Pterygota</taxon>
        <taxon>Neoptera</taxon>
        <taxon>Endopterygota</taxon>
        <taxon>Hymenoptera</taxon>
        <taxon>Apocrita</taxon>
        <taxon>Ichneumonoidea</taxon>
        <taxon>Braconidae</taxon>
        <taxon>Microgastrinae</taxon>
        <taxon>Glyptapanteles</taxon>
    </lineage>
</organism>
<sequence>MSESRRGRGLFNNIINKLPLELHIPGYQYCGPGTKLAKRLARGDPGINPLDSACKEHDIAYSKNRENLEARHEADKIFAEKAWQRFQAKDAAIGEKAAAWSVNKIMKLKRRFGMGLEKKTTKKRKTAKRKIIKRKTAKRKTVKRKTAKRKTTKSKIVKKDVALRQIVDEAKKSMKPGGDPVKTALEGARNAVKKSGGRKNIRLPRILLVPLKIGGVLPFLIPLFAGLSAVGALSGGAAGIAKAVNDASAAKHQLAEKKRHNLKIEKITVGKGLYLKPYRSGMGLYLRPYPEGAGCKSKNH</sequence>
<accession>B7S8P2</accession>
<evidence type="ECO:0000313" key="2">
    <source>
        <dbReference type="EMBL" id="ACE75267.1"/>
    </source>
</evidence>
<dbReference type="EMBL" id="EF710649">
    <property type="protein sequence ID" value="ACE75267.1"/>
    <property type="molecule type" value="Genomic_DNA"/>
</dbReference>
<dbReference type="GO" id="GO:0004623">
    <property type="term" value="F:phospholipase A2 activity"/>
    <property type="evidence" value="ECO:0007669"/>
    <property type="project" value="InterPro"/>
</dbReference>